<keyword evidence="2" id="KW-0808">Transferase</keyword>
<dbReference type="CDD" id="cd04301">
    <property type="entry name" value="NAT_SF"/>
    <property type="match status" value="1"/>
</dbReference>
<dbReference type="Pfam" id="PF13302">
    <property type="entry name" value="Acetyltransf_3"/>
    <property type="match status" value="1"/>
</dbReference>
<dbReference type="PANTHER" id="PTHR43441">
    <property type="entry name" value="RIBOSOMAL-PROTEIN-SERINE ACETYLTRANSFERASE"/>
    <property type="match status" value="1"/>
</dbReference>
<dbReference type="EMBL" id="FMIB01000002">
    <property type="protein sequence ID" value="SCL59792.1"/>
    <property type="molecule type" value="Genomic_DNA"/>
</dbReference>
<dbReference type="SUPFAM" id="SSF54427">
    <property type="entry name" value="NTF2-like"/>
    <property type="match status" value="1"/>
</dbReference>
<dbReference type="SUPFAM" id="SSF55729">
    <property type="entry name" value="Acyl-CoA N-acyltransferases (Nat)"/>
    <property type="match status" value="1"/>
</dbReference>
<dbReference type="STRING" id="47854.GA0070603_2884"/>
<dbReference type="InterPro" id="IPR000182">
    <property type="entry name" value="GNAT_dom"/>
</dbReference>
<accession>A0A1C6V0G8</accession>
<reference evidence="3" key="1">
    <citation type="submission" date="2016-06" db="EMBL/GenBank/DDBJ databases">
        <authorList>
            <person name="Varghese N."/>
            <person name="Submissions Spin"/>
        </authorList>
    </citation>
    <scope>NUCLEOTIDE SEQUENCE [LARGE SCALE GENOMIC DNA]</scope>
    <source>
        <strain evidence="3">DSM 44151</strain>
    </source>
</reference>
<dbReference type="Proteomes" id="UP000198605">
    <property type="component" value="Unassembled WGS sequence"/>
</dbReference>
<dbReference type="FunFam" id="3.40.630.30:FF:000182">
    <property type="entry name" value="Putative acetyltransferase"/>
    <property type="match status" value="1"/>
</dbReference>
<sequence length="343" mass="38078">MFALPLTDSAVLRPLEPWHAEEFLDHLDRAREHILPWVSPAFVARDLDGARAVLRRYADKRTQDSGGIWGIWRDGRLVGGVMFVSFDTASGVAEAGCWLEPGAQGHGLITRAAERIIDWAVEERGIARVEWRTNSRNARSIAVARRLGMSRDGTLRQNYPDGEGGRIDLDIWSVLADEWRARRAGQSGLAARGMSAKVKASEVKAELDGLMATFLGAFANPGGAKPNIGAIEEVFISEGMIISTVGETPVVYDLRQFVEPREKILTDGTLTEFREWETSETTEIYGSIAHRFSEYRKSGYLNGEWFEGRGVKTTQFVRTPSGWKLSSLAWDDEPTLGHTRAVA</sequence>
<keyword evidence="3" id="KW-1185">Reference proteome</keyword>
<gene>
    <name evidence="2" type="ORF">GA0070603_2884</name>
</gene>
<dbReference type="GO" id="GO:0005737">
    <property type="term" value="C:cytoplasm"/>
    <property type="evidence" value="ECO:0007669"/>
    <property type="project" value="TreeGrafter"/>
</dbReference>
<dbReference type="GO" id="GO:1990189">
    <property type="term" value="F:protein N-terminal-serine acetyltransferase activity"/>
    <property type="evidence" value="ECO:0007669"/>
    <property type="project" value="TreeGrafter"/>
</dbReference>
<dbReference type="PANTHER" id="PTHR43441:SF10">
    <property type="entry name" value="ACETYLTRANSFERASE"/>
    <property type="match status" value="1"/>
</dbReference>
<evidence type="ECO:0000259" key="1">
    <source>
        <dbReference type="PROSITE" id="PS51186"/>
    </source>
</evidence>
<dbReference type="GO" id="GO:0008999">
    <property type="term" value="F:protein-N-terminal-alanine acetyltransferase activity"/>
    <property type="evidence" value="ECO:0007669"/>
    <property type="project" value="TreeGrafter"/>
</dbReference>
<dbReference type="Gene3D" id="3.40.630.30">
    <property type="match status" value="1"/>
</dbReference>
<dbReference type="OrthoDB" id="3870025at2"/>
<name>A0A1C6V0G8_9ACTN</name>
<dbReference type="InterPro" id="IPR051908">
    <property type="entry name" value="Ribosomal_N-acetyltransferase"/>
</dbReference>
<dbReference type="AlphaFoldDB" id="A0A1C6V0G8"/>
<dbReference type="InterPro" id="IPR032710">
    <property type="entry name" value="NTF2-like_dom_sf"/>
</dbReference>
<feature type="domain" description="N-acetyltransferase" evidence="1">
    <location>
        <begin position="10"/>
        <end position="178"/>
    </location>
</feature>
<evidence type="ECO:0000313" key="3">
    <source>
        <dbReference type="Proteomes" id="UP000198605"/>
    </source>
</evidence>
<protein>
    <submittedName>
        <fullName evidence="2">Protein N-acetyltransferase, RimJ/RimL family</fullName>
    </submittedName>
</protein>
<organism evidence="2 3">
    <name type="scientific">Micromonospora chersina</name>
    <dbReference type="NCBI Taxonomy" id="47854"/>
    <lineage>
        <taxon>Bacteria</taxon>
        <taxon>Bacillati</taxon>
        <taxon>Actinomycetota</taxon>
        <taxon>Actinomycetes</taxon>
        <taxon>Micromonosporales</taxon>
        <taxon>Micromonosporaceae</taxon>
        <taxon>Micromonospora</taxon>
    </lineage>
</organism>
<evidence type="ECO:0000313" key="2">
    <source>
        <dbReference type="EMBL" id="SCL59792.1"/>
    </source>
</evidence>
<dbReference type="PROSITE" id="PS51186">
    <property type="entry name" value="GNAT"/>
    <property type="match status" value="1"/>
</dbReference>
<proteinExistence type="predicted"/>
<dbReference type="InterPro" id="IPR016181">
    <property type="entry name" value="Acyl_CoA_acyltransferase"/>
</dbReference>